<organism evidence="2 3">
    <name type="scientific">Xylanibacter brevis</name>
    <dbReference type="NCBI Taxonomy" id="83231"/>
    <lineage>
        <taxon>Bacteria</taxon>
        <taxon>Pseudomonadati</taxon>
        <taxon>Bacteroidota</taxon>
        <taxon>Bacteroidia</taxon>
        <taxon>Bacteroidales</taxon>
        <taxon>Prevotellaceae</taxon>
        <taxon>Xylanibacter</taxon>
    </lineage>
</organism>
<evidence type="ECO:0000256" key="1">
    <source>
        <dbReference type="SAM" id="SignalP"/>
    </source>
</evidence>
<comment type="caution">
    <text evidence="2">The sequence shown here is derived from an EMBL/GenBank/DDBJ whole genome shotgun (WGS) entry which is preliminary data.</text>
</comment>
<proteinExistence type="predicted"/>
<dbReference type="EMBL" id="JADYTN010000021">
    <property type="protein sequence ID" value="MCF2564339.1"/>
    <property type="molecule type" value="Genomic_DNA"/>
</dbReference>
<dbReference type="RefSeq" id="WP_301638391.1">
    <property type="nucleotide sequence ID" value="NZ_JADYTN010000021.1"/>
</dbReference>
<feature type="signal peptide" evidence="1">
    <location>
        <begin position="1"/>
        <end position="20"/>
    </location>
</feature>
<name>A0ABS9CGZ0_9BACT</name>
<feature type="chain" id="PRO_5047449688" description="DUF4251 domain-containing protein" evidence="1">
    <location>
        <begin position="21"/>
        <end position="155"/>
    </location>
</feature>
<sequence length="155" mass="17818">MMRKFLLSVLLCSFTAMVYAQSFDQERIALSKFIERMFNNAPFEGCRIVDDYDNSYLLSVVELDKSKYKTSSVMNRVAQVKSQRNAGEFFNGTQSYSEITIRTPKSEEKGGKEMAETYEIIRTNSTGFVQQLALLTQFESKEGTTVFVFFKKVNQ</sequence>
<dbReference type="Proteomes" id="UP001200470">
    <property type="component" value="Unassembled WGS sequence"/>
</dbReference>
<reference evidence="2 3" key="1">
    <citation type="submission" date="2020-12" db="EMBL/GenBank/DDBJ databases">
        <title>Whole genome sequences of gut porcine anaerobes.</title>
        <authorList>
            <person name="Kubasova T."/>
            <person name="Jahodarova E."/>
            <person name="Rychlik I."/>
        </authorList>
    </citation>
    <scope>NUCLEOTIDE SEQUENCE [LARGE SCALE GENOMIC DNA]</scope>
    <source>
        <strain evidence="2 3">An925</strain>
    </source>
</reference>
<gene>
    <name evidence="2" type="ORF">I6E12_09465</name>
</gene>
<keyword evidence="3" id="KW-1185">Reference proteome</keyword>
<evidence type="ECO:0000313" key="3">
    <source>
        <dbReference type="Proteomes" id="UP001200470"/>
    </source>
</evidence>
<evidence type="ECO:0008006" key="4">
    <source>
        <dbReference type="Google" id="ProtNLM"/>
    </source>
</evidence>
<accession>A0ABS9CGZ0</accession>
<protein>
    <recommendedName>
        <fullName evidence="4">DUF4251 domain-containing protein</fullName>
    </recommendedName>
</protein>
<keyword evidence="1" id="KW-0732">Signal</keyword>
<evidence type="ECO:0000313" key="2">
    <source>
        <dbReference type="EMBL" id="MCF2564339.1"/>
    </source>
</evidence>